<sequence>ENRGLIDKVARILRGDVVAVATICKKILHGLIYINESLNISHGNLNCDTVYVSEGGEVQIGDIGRSMLLGERDNLARDIEAVYSIAATLLDFPSNVSLSTCQV</sequence>
<dbReference type="EMBL" id="JPOX01000071">
    <property type="protein sequence ID" value="KFX41102.1"/>
    <property type="molecule type" value="Genomic_DNA"/>
</dbReference>
<dbReference type="InterPro" id="IPR011009">
    <property type="entry name" value="Kinase-like_dom_sf"/>
</dbReference>
<proteinExistence type="predicted"/>
<dbReference type="Gene3D" id="1.10.510.10">
    <property type="entry name" value="Transferase(Phosphotransferase) domain 1"/>
    <property type="match status" value="1"/>
</dbReference>
<dbReference type="AlphaFoldDB" id="A0A093ULE6"/>
<keyword evidence="1" id="KW-0808">Transferase</keyword>
<organism evidence="1">
    <name type="scientific">Talaromyces marneffei PM1</name>
    <dbReference type="NCBI Taxonomy" id="1077442"/>
    <lineage>
        <taxon>Eukaryota</taxon>
        <taxon>Fungi</taxon>
        <taxon>Dikarya</taxon>
        <taxon>Ascomycota</taxon>
        <taxon>Pezizomycotina</taxon>
        <taxon>Eurotiomycetes</taxon>
        <taxon>Eurotiomycetidae</taxon>
        <taxon>Eurotiales</taxon>
        <taxon>Trichocomaceae</taxon>
        <taxon>Talaromyces</taxon>
        <taxon>Talaromyces sect. Talaromyces</taxon>
    </lineage>
</organism>
<keyword evidence="1" id="KW-0418">Kinase</keyword>
<comment type="caution">
    <text evidence="1">The sequence shown here is derived from an EMBL/GenBank/DDBJ whole genome shotgun (WGS) entry which is preliminary data.</text>
</comment>
<gene>
    <name evidence="1" type="ORF">GQ26_0710130</name>
</gene>
<name>A0A093ULE6_TALMA</name>
<reference evidence="1" key="2">
    <citation type="journal article" date="2014" name="PLoS Genet.">
        <title>Signature gene expression reveals novel clues to the molecular mechanisms of dimorphic transition in Penicillium marneffei.</title>
        <authorList>
            <person name="Yang E."/>
            <person name="Wang G."/>
            <person name="Cai J."/>
            <person name="Woo P.C."/>
            <person name="Lau S.K."/>
            <person name="Yuen K.-Y."/>
            <person name="Chow W.-N."/>
            <person name="Lin X."/>
        </authorList>
    </citation>
    <scope>NUCLEOTIDE SEQUENCE</scope>
    <source>
        <strain evidence="1">PM1</strain>
    </source>
</reference>
<dbReference type="GO" id="GO:0016301">
    <property type="term" value="F:kinase activity"/>
    <property type="evidence" value="ECO:0007669"/>
    <property type="project" value="UniProtKB-KW"/>
</dbReference>
<evidence type="ECO:0000313" key="1">
    <source>
        <dbReference type="EMBL" id="KFX41102.1"/>
    </source>
</evidence>
<protein>
    <submittedName>
        <fullName evidence="1">Putative serine/threonine-protein kinase WNK4</fullName>
    </submittedName>
</protein>
<feature type="non-terminal residue" evidence="1">
    <location>
        <position position="1"/>
    </location>
</feature>
<dbReference type="HOGENOM" id="CLU_2270285_0_0_1"/>
<accession>A0A093ULE6</accession>
<dbReference type="SUPFAM" id="SSF56112">
    <property type="entry name" value="Protein kinase-like (PK-like)"/>
    <property type="match status" value="1"/>
</dbReference>
<reference key="1">
    <citation type="journal article" date="2014" name="PLoS Genet.">
        <title>Signature Gene Expression Reveals Novel Clues to the Molecular Mechanisms of Dimorphic Transition in Penicillium marneffei.</title>
        <authorList>
            <person name="Yang E."/>
            <person name="Wang G."/>
            <person name="Cai J."/>
            <person name="Woo P.C."/>
            <person name="Lau S.K."/>
            <person name="Yuen K.-Y."/>
            <person name="Chow W.-N."/>
            <person name="Lin X."/>
        </authorList>
    </citation>
    <scope>NUCLEOTIDE SEQUENCE [LARGE SCALE GENOMIC DNA]</scope>
    <source>
        <strain>PM1</strain>
    </source>
</reference>